<comment type="caution">
    <text evidence="1">The sequence shown here is derived from an EMBL/GenBank/DDBJ whole genome shotgun (WGS) entry which is preliminary data.</text>
</comment>
<organism evidence="1 2">
    <name type="scientific">Nocardiopsis alba</name>
    <dbReference type="NCBI Taxonomy" id="53437"/>
    <lineage>
        <taxon>Bacteria</taxon>
        <taxon>Bacillati</taxon>
        <taxon>Actinomycetota</taxon>
        <taxon>Actinomycetes</taxon>
        <taxon>Streptosporangiales</taxon>
        <taxon>Nocardiopsidaceae</taxon>
        <taxon>Nocardiopsis</taxon>
    </lineage>
</organism>
<gene>
    <name evidence="1" type="ORF">GTW20_00350</name>
</gene>
<dbReference type="EMBL" id="WWHY01000001">
    <property type="protein sequence ID" value="MYR30751.1"/>
    <property type="molecule type" value="Genomic_DNA"/>
</dbReference>
<sequence>MEPQRYRKKPVVIEAVHLDVHSVNPDEVAQWCGGEVKPHPDKGYIGGPFTVHITTLEGVMVAEPGDYVIRGVQGEFYPCKPDIFEATYEAA</sequence>
<protein>
    <submittedName>
        <fullName evidence="1">Uncharacterized protein</fullName>
    </submittedName>
</protein>
<dbReference type="AlphaFoldDB" id="A0A7K2ILB2"/>
<evidence type="ECO:0000313" key="1">
    <source>
        <dbReference type="EMBL" id="MYR30751.1"/>
    </source>
</evidence>
<reference evidence="1 2" key="1">
    <citation type="journal article" date="2019" name="Nat. Commun.">
        <title>The antimicrobial potential of Streptomyces from insect microbiomes.</title>
        <authorList>
            <person name="Chevrette M.G."/>
            <person name="Carlson C.M."/>
            <person name="Ortega H.E."/>
            <person name="Thomas C."/>
            <person name="Ananiev G.E."/>
            <person name="Barns K.J."/>
            <person name="Book A.J."/>
            <person name="Cagnazzo J."/>
            <person name="Carlos C."/>
            <person name="Flanigan W."/>
            <person name="Grubbs K.J."/>
            <person name="Horn H.A."/>
            <person name="Hoffmann F.M."/>
            <person name="Klassen J.L."/>
            <person name="Knack J.J."/>
            <person name="Lewin G.R."/>
            <person name="McDonald B.R."/>
            <person name="Muller L."/>
            <person name="Melo W.G.P."/>
            <person name="Pinto-Tomas A.A."/>
            <person name="Schmitz A."/>
            <person name="Wendt-Pienkowski E."/>
            <person name="Wildman S."/>
            <person name="Zhao M."/>
            <person name="Zhang F."/>
            <person name="Bugni T.S."/>
            <person name="Andes D.R."/>
            <person name="Pupo M.T."/>
            <person name="Currie C.R."/>
        </authorList>
    </citation>
    <scope>NUCLEOTIDE SEQUENCE [LARGE SCALE GENOMIC DNA]</scope>
    <source>
        <strain evidence="1 2">SID5840</strain>
    </source>
</reference>
<dbReference type="RefSeq" id="WP_161109955.1">
    <property type="nucleotide sequence ID" value="NZ_JBHXVI010000018.1"/>
</dbReference>
<dbReference type="Proteomes" id="UP000467124">
    <property type="component" value="Unassembled WGS sequence"/>
</dbReference>
<proteinExistence type="predicted"/>
<accession>A0A7K2ILB2</accession>
<name>A0A7K2ILB2_9ACTN</name>
<evidence type="ECO:0000313" key="2">
    <source>
        <dbReference type="Proteomes" id="UP000467124"/>
    </source>
</evidence>